<comment type="similarity">
    <text evidence="4">Belongs to the TRIM/RBCC family.</text>
</comment>
<evidence type="ECO:0000256" key="5">
    <source>
        <dbReference type="ARBA" id="ARBA00012483"/>
    </source>
</evidence>
<dbReference type="InterPro" id="IPR013083">
    <property type="entry name" value="Znf_RING/FYVE/PHD"/>
</dbReference>
<dbReference type="GO" id="GO:0061630">
    <property type="term" value="F:ubiquitin protein ligase activity"/>
    <property type="evidence" value="ECO:0007669"/>
    <property type="project" value="UniProtKB-EC"/>
</dbReference>
<accession>A0AAD8CP59</accession>
<reference evidence="16" key="1">
    <citation type="submission" date="2022-02" db="EMBL/GenBank/DDBJ databases">
        <title>Atlantic sturgeon de novo genome assembly.</title>
        <authorList>
            <person name="Stock M."/>
            <person name="Klopp C."/>
            <person name="Guiguen Y."/>
            <person name="Cabau C."/>
            <person name="Parinello H."/>
            <person name="Santidrian Yebra-Pimentel E."/>
            <person name="Kuhl H."/>
            <person name="Dirks R.P."/>
            <person name="Guessner J."/>
            <person name="Wuertz S."/>
            <person name="Du K."/>
            <person name="Schartl M."/>
        </authorList>
    </citation>
    <scope>NUCLEOTIDE SEQUENCE</scope>
    <source>
        <strain evidence="16">STURGEONOMICS-FGT-2020</strain>
        <tissue evidence="16">Whole blood</tissue>
    </source>
</reference>
<dbReference type="GO" id="GO:0016567">
    <property type="term" value="P:protein ubiquitination"/>
    <property type="evidence" value="ECO:0007669"/>
    <property type="project" value="InterPro"/>
</dbReference>
<keyword evidence="6" id="KW-0963">Cytoplasm</keyword>
<gene>
    <name evidence="16" type="primary">xnf7.S</name>
    <name evidence="16" type="ORF">AOXY_G27650</name>
</gene>
<feature type="domain" description="RING-type" evidence="14">
    <location>
        <begin position="12"/>
        <end position="51"/>
    </location>
</feature>
<dbReference type="GO" id="GO:0005737">
    <property type="term" value="C:cytoplasm"/>
    <property type="evidence" value="ECO:0007669"/>
    <property type="project" value="UniProtKB-SubCell"/>
</dbReference>
<dbReference type="Gene3D" id="3.30.160.60">
    <property type="entry name" value="Classic Zinc Finger"/>
    <property type="match status" value="1"/>
</dbReference>
<keyword evidence="17" id="KW-1185">Reference proteome</keyword>
<dbReference type="Pfam" id="PF00643">
    <property type="entry name" value="zf-B_box"/>
    <property type="match status" value="1"/>
</dbReference>
<dbReference type="CDD" id="cd19800">
    <property type="entry name" value="Bbox2_xNF7-like"/>
    <property type="match status" value="1"/>
</dbReference>
<dbReference type="InterPro" id="IPR003613">
    <property type="entry name" value="Ubox_domain"/>
</dbReference>
<keyword evidence="9 13" id="KW-0863">Zinc-finger</keyword>
<dbReference type="InterPro" id="IPR017907">
    <property type="entry name" value="Znf_RING_CS"/>
</dbReference>
<protein>
    <recommendedName>
        <fullName evidence="5">RING-type E3 ubiquitin transferase</fullName>
        <ecNumber evidence="5">2.3.2.27</ecNumber>
    </recommendedName>
</protein>
<dbReference type="PROSITE" id="PS00518">
    <property type="entry name" value="ZF_RING_1"/>
    <property type="match status" value="1"/>
</dbReference>
<evidence type="ECO:0000259" key="14">
    <source>
        <dbReference type="PROSITE" id="PS50089"/>
    </source>
</evidence>
<evidence type="ECO:0000313" key="17">
    <source>
        <dbReference type="Proteomes" id="UP001230051"/>
    </source>
</evidence>
<dbReference type="PRINTS" id="PR01406">
    <property type="entry name" value="BBOXZNFINGER"/>
</dbReference>
<name>A0AAD8CP59_ACIOX</name>
<evidence type="ECO:0000256" key="9">
    <source>
        <dbReference type="ARBA" id="ARBA00022771"/>
    </source>
</evidence>
<dbReference type="AlphaFoldDB" id="A0AAD8CP59"/>
<dbReference type="Gene3D" id="3.30.40.10">
    <property type="entry name" value="Zinc/RING finger domain, C3HC4 (zinc finger)"/>
    <property type="match status" value="1"/>
</dbReference>
<keyword evidence="12" id="KW-0175">Coiled coil</keyword>
<evidence type="ECO:0000256" key="2">
    <source>
        <dbReference type="ARBA" id="ARBA00004496"/>
    </source>
</evidence>
<feature type="domain" description="B box-type" evidence="15">
    <location>
        <begin position="86"/>
        <end position="127"/>
    </location>
</feature>
<dbReference type="InterPro" id="IPR050143">
    <property type="entry name" value="TRIM/RBCC"/>
</dbReference>
<keyword evidence="8" id="KW-0479">Metal-binding</keyword>
<comment type="caution">
    <text evidence="16">The sequence shown here is derived from an EMBL/GenBank/DDBJ whole genome shotgun (WGS) entry which is preliminary data.</text>
</comment>
<evidence type="ECO:0000256" key="13">
    <source>
        <dbReference type="PROSITE-ProRule" id="PRU00024"/>
    </source>
</evidence>
<dbReference type="SUPFAM" id="SSF57845">
    <property type="entry name" value="B-box zinc-binding domain"/>
    <property type="match status" value="1"/>
</dbReference>
<keyword evidence="11" id="KW-0862">Zinc</keyword>
<evidence type="ECO:0000259" key="15">
    <source>
        <dbReference type="PROSITE" id="PS50119"/>
    </source>
</evidence>
<dbReference type="SMART" id="SM00504">
    <property type="entry name" value="Ubox"/>
    <property type="match status" value="1"/>
</dbReference>
<proteinExistence type="inferred from homology"/>
<dbReference type="PROSITE" id="PS50089">
    <property type="entry name" value="ZF_RING_2"/>
    <property type="match status" value="1"/>
</dbReference>
<evidence type="ECO:0000256" key="4">
    <source>
        <dbReference type="ARBA" id="ARBA00008518"/>
    </source>
</evidence>
<comment type="catalytic activity">
    <reaction evidence="1">
        <text>S-ubiquitinyl-[E2 ubiquitin-conjugating enzyme]-L-cysteine + [acceptor protein]-L-lysine = [E2 ubiquitin-conjugating enzyme]-L-cysteine + N(6)-ubiquitinyl-[acceptor protein]-L-lysine.</text>
        <dbReference type="EC" id="2.3.2.27"/>
    </reaction>
</comment>
<dbReference type="GO" id="GO:0008270">
    <property type="term" value="F:zinc ion binding"/>
    <property type="evidence" value="ECO:0007669"/>
    <property type="project" value="UniProtKB-KW"/>
</dbReference>
<dbReference type="PROSITE" id="PS50119">
    <property type="entry name" value="ZF_BBOX"/>
    <property type="match status" value="1"/>
</dbReference>
<evidence type="ECO:0000313" key="16">
    <source>
        <dbReference type="EMBL" id="KAK1155234.1"/>
    </source>
</evidence>
<keyword evidence="10" id="KW-0833">Ubl conjugation pathway</keyword>
<dbReference type="EMBL" id="JAGXEW010000032">
    <property type="protein sequence ID" value="KAK1155234.1"/>
    <property type="molecule type" value="Genomic_DNA"/>
</dbReference>
<evidence type="ECO:0000256" key="10">
    <source>
        <dbReference type="ARBA" id="ARBA00022786"/>
    </source>
</evidence>
<dbReference type="Proteomes" id="UP001230051">
    <property type="component" value="Unassembled WGS sequence"/>
</dbReference>
<keyword evidence="7" id="KW-0808">Transferase</keyword>
<evidence type="ECO:0000256" key="7">
    <source>
        <dbReference type="ARBA" id="ARBA00022679"/>
    </source>
</evidence>
<dbReference type="EC" id="2.3.2.27" evidence="5"/>
<organism evidence="16 17">
    <name type="scientific">Acipenser oxyrinchus oxyrinchus</name>
    <dbReference type="NCBI Taxonomy" id="40147"/>
    <lineage>
        <taxon>Eukaryota</taxon>
        <taxon>Metazoa</taxon>
        <taxon>Chordata</taxon>
        <taxon>Craniata</taxon>
        <taxon>Vertebrata</taxon>
        <taxon>Euteleostomi</taxon>
        <taxon>Actinopterygii</taxon>
        <taxon>Chondrostei</taxon>
        <taxon>Acipenseriformes</taxon>
        <taxon>Acipenseridae</taxon>
        <taxon>Acipenser</taxon>
    </lineage>
</organism>
<evidence type="ECO:0000256" key="12">
    <source>
        <dbReference type="ARBA" id="ARBA00023054"/>
    </source>
</evidence>
<evidence type="ECO:0000256" key="1">
    <source>
        <dbReference type="ARBA" id="ARBA00000900"/>
    </source>
</evidence>
<comment type="subcellular location">
    <subcellularLocation>
        <location evidence="2">Cytoplasm</location>
    </subcellularLocation>
</comment>
<evidence type="ECO:0000256" key="6">
    <source>
        <dbReference type="ARBA" id="ARBA00022490"/>
    </source>
</evidence>
<sequence length="224" mass="25887">MASSDLMDELQCPICLDLFTDPVTLDCDHTLCRSCIEGYLVNQGKICPQCRAPITGRDFKTSRVLKNLADKARQQKLTKKKPEAGQVEGTCTLHDEKLKLFCETDQRLVCVICRDAREHQGHTFKPLGEALQSRQEELNVALQFLLCDNKAVQEMENNQKKEITKTKDRSDWLLADITTQFAELHEFLRRREEEVKRDLKAAELRALEPMERNLQRIQRELGQD</sequence>
<dbReference type="InterPro" id="IPR000315">
    <property type="entry name" value="Znf_B-box"/>
</dbReference>
<dbReference type="SUPFAM" id="SSF57850">
    <property type="entry name" value="RING/U-box"/>
    <property type="match status" value="1"/>
</dbReference>
<evidence type="ECO:0000256" key="8">
    <source>
        <dbReference type="ARBA" id="ARBA00022723"/>
    </source>
</evidence>
<comment type="pathway">
    <text evidence="3">Protein modification; protein ubiquitination.</text>
</comment>
<dbReference type="SMART" id="SM00184">
    <property type="entry name" value="RING"/>
    <property type="match status" value="1"/>
</dbReference>
<evidence type="ECO:0000256" key="3">
    <source>
        <dbReference type="ARBA" id="ARBA00004906"/>
    </source>
</evidence>
<dbReference type="PANTHER" id="PTHR24103">
    <property type="entry name" value="E3 UBIQUITIN-PROTEIN LIGASE TRIM"/>
    <property type="match status" value="1"/>
</dbReference>
<dbReference type="InterPro" id="IPR001841">
    <property type="entry name" value="Znf_RING"/>
</dbReference>
<dbReference type="InterPro" id="IPR020457">
    <property type="entry name" value="Znf_B-box_chordata"/>
</dbReference>
<evidence type="ECO:0000256" key="11">
    <source>
        <dbReference type="ARBA" id="ARBA00022833"/>
    </source>
</evidence>
<dbReference type="SMART" id="SM00336">
    <property type="entry name" value="BBOX"/>
    <property type="match status" value="1"/>
</dbReference>
<dbReference type="Pfam" id="PF15227">
    <property type="entry name" value="zf-C3HC4_4"/>
    <property type="match status" value="1"/>
</dbReference>